<feature type="domain" description="PAS" evidence="16">
    <location>
        <begin position="214"/>
        <end position="254"/>
    </location>
</feature>
<evidence type="ECO:0000256" key="4">
    <source>
        <dbReference type="ARBA" id="ARBA00022475"/>
    </source>
</evidence>
<evidence type="ECO:0000256" key="10">
    <source>
        <dbReference type="ARBA" id="ARBA00022840"/>
    </source>
</evidence>
<dbReference type="InterPro" id="IPR003594">
    <property type="entry name" value="HATPase_dom"/>
</dbReference>
<dbReference type="Pfam" id="PF13188">
    <property type="entry name" value="PAS_8"/>
    <property type="match status" value="1"/>
</dbReference>
<dbReference type="PRINTS" id="PR00344">
    <property type="entry name" value="BCTRLSENSOR"/>
</dbReference>
<evidence type="ECO:0000256" key="14">
    <source>
        <dbReference type="SAM" id="Phobius"/>
    </source>
</evidence>
<dbReference type="Pfam" id="PF17203">
    <property type="entry name" value="sCache_3_2"/>
    <property type="match status" value="1"/>
</dbReference>
<dbReference type="InterPro" id="IPR033463">
    <property type="entry name" value="sCache_3"/>
</dbReference>
<evidence type="ECO:0000256" key="1">
    <source>
        <dbReference type="ARBA" id="ARBA00000085"/>
    </source>
</evidence>
<keyword evidence="4" id="KW-1003">Cell membrane</keyword>
<evidence type="ECO:0000259" key="16">
    <source>
        <dbReference type="PROSITE" id="PS50112"/>
    </source>
</evidence>
<evidence type="ECO:0000256" key="11">
    <source>
        <dbReference type="ARBA" id="ARBA00022989"/>
    </source>
</evidence>
<evidence type="ECO:0000256" key="3">
    <source>
        <dbReference type="ARBA" id="ARBA00012438"/>
    </source>
</evidence>
<accession>A0ABP5CCZ4</accession>
<reference evidence="18" key="1">
    <citation type="journal article" date="2019" name="Int. J. Syst. Evol. Microbiol.">
        <title>The Global Catalogue of Microorganisms (GCM) 10K type strain sequencing project: providing services to taxonomists for standard genome sequencing and annotation.</title>
        <authorList>
            <consortium name="The Broad Institute Genomics Platform"/>
            <consortium name="The Broad Institute Genome Sequencing Center for Infectious Disease"/>
            <person name="Wu L."/>
            <person name="Ma J."/>
        </authorList>
    </citation>
    <scope>NUCLEOTIDE SEQUENCE [LARGE SCALE GENOMIC DNA]</scope>
    <source>
        <strain evidence="18">JCM 13584</strain>
    </source>
</reference>
<keyword evidence="7 14" id="KW-0812">Transmembrane</keyword>
<dbReference type="InterPro" id="IPR000014">
    <property type="entry name" value="PAS"/>
</dbReference>
<comment type="catalytic activity">
    <reaction evidence="1">
        <text>ATP + protein L-histidine = ADP + protein N-phospho-L-histidine.</text>
        <dbReference type="EC" id="2.7.13.3"/>
    </reaction>
</comment>
<organism evidence="17 18">
    <name type="scientific">Agromyces allii</name>
    <dbReference type="NCBI Taxonomy" id="393607"/>
    <lineage>
        <taxon>Bacteria</taxon>
        <taxon>Bacillati</taxon>
        <taxon>Actinomycetota</taxon>
        <taxon>Actinomycetes</taxon>
        <taxon>Micrococcales</taxon>
        <taxon>Microbacteriaceae</taxon>
        <taxon>Agromyces</taxon>
    </lineage>
</organism>
<evidence type="ECO:0000256" key="6">
    <source>
        <dbReference type="ARBA" id="ARBA00022679"/>
    </source>
</evidence>
<evidence type="ECO:0000256" key="12">
    <source>
        <dbReference type="ARBA" id="ARBA00023012"/>
    </source>
</evidence>
<keyword evidence="5" id="KW-0597">Phosphoprotein</keyword>
<keyword evidence="10" id="KW-0067">ATP-binding</keyword>
<dbReference type="PROSITE" id="PS50112">
    <property type="entry name" value="PAS"/>
    <property type="match status" value="1"/>
</dbReference>
<dbReference type="Gene3D" id="3.30.565.10">
    <property type="entry name" value="Histidine kinase-like ATPase, C-terminal domain"/>
    <property type="match status" value="1"/>
</dbReference>
<dbReference type="GO" id="GO:0016301">
    <property type="term" value="F:kinase activity"/>
    <property type="evidence" value="ECO:0007669"/>
    <property type="project" value="UniProtKB-KW"/>
</dbReference>
<dbReference type="Gene3D" id="3.30.450.20">
    <property type="entry name" value="PAS domain"/>
    <property type="match status" value="2"/>
</dbReference>
<dbReference type="PANTHER" id="PTHR43547:SF10">
    <property type="entry name" value="SENSOR HISTIDINE KINASE DCUS"/>
    <property type="match status" value="1"/>
</dbReference>
<dbReference type="PROSITE" id="PS50109">
    <property type="entry name" value="HIS_KIN"/>
    <property type="match status" value="1"/>
</dbReference>
<keyword evidence="6" id="KW-0808">Transferase</keyword>
<gene>
    <name evidence="17" type="ORF">GCM10009717_29150</name>
</gene>
<evidence type="ECO:0000256" key="5">
    <source>
        <dbReference type="ARBA" id="ARBA00022553"/>
    </source>
</evidence>
<evidence type="ECO:0000313" key="18">
    <source>
        <dbReference type="Proteomes" id="UP001499954"/>
    </source>
</evidence>
<dbReference type="InterPro" id="IPR029151">
    <property type="entry name" value="Sensor-like_sf"/>
</dbReference>
<evidence type="ECO:0000256" key="13">
    <source>
        <dbReference type="ARBA" id="ARBA00023136"/>
    </source>
</evidence>
<feature type="transmembrane region" description="Helical" evidence="14">
    <location>
        <begin position="176"/>
        <end position="196"/>
    </location>
</feature>
<comment type="caution">
    <text evidence="17">The sequence shown here is derived from an EMBL/GenBank/DDBJ whole genome shotgun (WGS) entry which is preliminary data.</text>
</comment>
<dbReference type="EMBL" id="BAAAMK010000007">
    <property type="protein sequence ID" value="GAA1960566.1"/>
    <property type="molecule type" value="Genomic_DNA"/>
</dbReference>
<sequence>MGMTAWVRRWSIATRLFVVQVGFIAVLTAAATIWLWADARADVEADAAAKTMAVATSIADNPFVVEALATDDPTAELQPYAVDVMADTDTDFVTIMNPDRTRYTHPDVSQIGLPFQGTIEPALQGESFTETYTGTLGPSMRSTVPIEDDAGTVVGIVSAGVTVSNLSAALATRLPIVFGAALVTLLLGALAAWLLSRYLRRVTWGRGPEEMSRMFAYYEGVLHSVREGLLLVDTQGRLVLANDQATELLGLPRHPSSDVSGEPISVRDLALPASLSDLLAGGAVAVDEVHLTDDRVLVVNQAVAVSTPSAANPGPARIMGTVTTVRDHTELQQLSGELATMRTLSDALRSQTHEFANRLHTIVALIELGRPEQALAFAADELDTRQDLADDVMGAVEEPVLAALLFGKSAQASERGVHLGIAVDAAVAAADVPAAEWVTIVGNLIDNAIDAVAATMEPSVTVADPTVEVAIDVVAPAGGVASGTVHIRVSDNGPGVVDPERVFQRGFSTKEHGAGGRGLGLALVGQSVRRLGGSIAVTPGEGGVGAVFTVLLPQLLAASSSTRSRP</sequence>
<dbReference type="Proteomes" id="UP001499954">
    <property type="component" value="Unassembled WGS sequence"/>
</dbReference>
<dbReference type="InterPro" id="IPR035965">
    <property type="entry name" value="PAS-like_dom_sf"/>
</dbReference>
<dbReference type="SUPFAM" id="SSF103190">
    <property type="entry name" value="Sensory domain-like"/>
    <property type="match status" value="1"/>
</dbReference>
<keyword evidence="13 14" id="KW-0472">Membrane</keyword>
<comment type="subcellular location">
    <subcellularLocation>
        <location evidence="2">Cell membrane</location>
        <topology evidence="2">Multi-pass membrane protein</topology>
    </subcellularLocation>
</comment>
<keyword evidence="8" id="KW-0547">Nucleotide-binding</keyword>
<evidence type="ECO:0000313" key="17">
    <source>
        <dbReference type="EMBL" id="GAA1960566.1"/>
    </source>
</evidence>
<dbReference type="SUPFAM" id="SSF55890">
    <property type="entry name" value="Sporulation response regulatory protein Spo0B"/>
    <property type="match status" value="1"/>
</dbReference>
<evidence type="ECO:0000256" key="8">
    <source>
        <dbReference type="ARBA" id="ARBA00022741"/>
    </source>
</evidence>
<name>A0ABP5CCZ4_9MICO</name>
<proteinExistence type="predicted"/>
<protein>
    <recommendedName>
        <fullName evidence="3">histidine kinase</fullName>
        <ecNumber evidence="3">2.7.13.3</ecNumber>
    </recommendedName>
</protein>
<evidence type="ECO:0000256" key="7">
    <source>
        <dbReference type="ARBA" id="ARBA00022692"/>
    </source>
</evidence>
<dbReference type="InterPro" id="IPR016120">
    <property type="entry name" value="Sig_transdc_His_kin_SpoOB"/>
</dbReference>
<evidence type="ECO:0000256" key="2">
    <source>
        <dbReference type="ARBA" id="ARBA00004651"/>
    </source>
</evidence>
<feature type="domain" description="Histidine kinase" evidence="15">
    <location>
        <begin position="350"/>
        <end position="556"/>
    </location>
</feature>
<dbReference type="Gene3D" id="1.10.287.130">
    <property type="match status" value="1"/>
</dbReference>
<dbReference type="SUPFAM" id="SSF55785">
    <property type="entry name" value="PYP-like sensor domain (PAS domain)"/>
    <property type="match status" value="1"/>
</dbReference>
<dbReference type="InterPro" id="IPR039506">
    <property type="entry name" value="SPOB_a"/>
</dbReference>
<keyword evidence="18" id="KW-1185">Reference proteome</keyword>
<dbReference type="Pfam" id="PF02518">
    <property type="entry name" value="HATPase_c"/>
    <property type="match status" value="1"/>
</dbReference>
<evidence type="ECO:0000256" key="9">
    <source>
        <dbReference type="ARBA" id="ARBA00022777"/>
    </source>
</evidence>
<keyword evidence="9 17" id="KW-0418">Kinase</keyword>
<dbReference type="PANTHER" id="PTHR43547">
    <property type="entry name" value="TWO-COMPONENT HISTIDINE KINASE"/>
    <property type="match status" value="1"/>
</dbReference>
<dbReference type="InterPro" id="IPR004358">
    <property type="entry name" value="Sig_transdc_His_kin-like_C"/>
</dbReference>
<dbReference type="SUPFAM" id="SSF55874">
    <property type="entry name" value="ATPase domain of HSP90 chaperone/DNA topoisomerase II/histidine kinase"/>
    <property type="match status" value="1"/>
</dbReference>
<keyword evidence="12" id="KW-0902">Two-component regulatory system</keyword>
<keyword evidence="11 14" id="KW-1133">Transmembrane helix</keyword>
<feature type="transmembrane region" description="Helical" evidence="14">
    <location>
        <begin position="12"/>
        <end position="37"/>
    </location>
</feature>
<dbReference type="EC" id="2.7.13.3" evidence="3"/>
<dbReference type="InterPro" id="IPR005467">
    <property type="entry name" value="His_kinase_dom"/>
</dbReference>
<evidence type="ECO:0000259" key="15">
    <source>
        <dbReference type="PROSITE" id="PS50109"/>
    </source>
</evidence>
<dbReference type="Pfam" id="PF14689">
    <property type="entry name" value="SPOB_a"/>
    <property type="match status" value="1"/>
</dbReference>
<dbReference type="SMART" id="SM00387">
    <property type="entry name" value="HATPase_c"/>
    <property type="match status" value="1"/>
</dbReference>
<dbReference type="InterPro" id="IPR036890">
    <property type="entry name" value="HATPase_C_sf"/>
</dbReference>